<proteinExistence type="predicted"/>
<dbReference type="RefSeq" id="WP_269921994.1">
    <property type="nucleotide sequence ID" value="NZ_JAMKBI010000006.1"/>
</dbReference>
<feature type="transmembrane region" description="Helical" evidence="1">
    <location>
        <begin position="12"/>
        <end position="29"/>
    </location>
</feature>
<protein>
    <submittedName>
        <fullName evidence="2">Uncharacterized protein</fullName>
    </submittedName>
</protein>
<accession>A0A9X3L9I6</accession>
<feature type="transmembrane region" description="Helical" evidence="1">
    <location>
        <begin position="206"/>
        <end position="228"/>
    </location>
</feature>
<feature type="transmembrane region" description="Helical" evidence="1">
    <location>
        <begin position="248"/>
        <end position="273"/>
    </location>
</feature>
<gene>
    <name evidence="2" type="ORF">M9R61_10265</name>
</gene>
<feature type="transmembrane region" description="Helical" evidence="1">
    <location>
        <begin position="41"/>
        <end position="59"/>
    </location>
</feature>
<evidence type="ECO:0000313" key="2">
    <source>
        <dbReference type="EMBL" id="MCZ8533698.1"/>
    </source>
</evidence>
<keyword evidence="3" id="KW-1185">Reference proteome</keyword>
<evidence type="ECO:0000256" key="1">
    <source>
        <dbReference type="SAM" id="Phobius"/>
    </source>
</evidence>
<reference evidence="2" key="1">
    <citation type="submission" date="2022-05" db="EMBL/GenBank/DDBJ databases">
        <authorList>
            <person name="Colautti A."/>
            <person name="Iacumin L."/>
        </authorList>
    </citation>
    <scope>NUCLEOTIDE SEQUENCE</scope>
    <source>
        <strain evidence="2">DSM 30747</strain>
    </source>
</reference>
<organism evidence="2 3">
    <name type="scientific">Psychrobacillus psychrodurans</name>
    <dbReference type="NCBI Taxonomy" id="126157"/>
    <lineage>
        <taxon>Bacteria</taxon>
        <taxon>Bacillati</taxon>
        <taxon>Bacillota</taxon>
        <taxon>Bacilli</taxon>
        <taxon>Bacillales</taxon>
        <taxon>Bacillaceae</taxon>
        <taxon>Psychrobacillus</taxon>
    </lineage>
</organism>
<name>A0A9X3L9I6_9BACI</name>
<dbReference type="EMBL" id="JAMKBI010000006">
    <property type="protein sequence ID" value="MCZ8533698.1"/>
    <property type="molecule type" value="Genomic_DNA"/>
</dbReference>
<sequence>MKIIISKAVPYLFLIGLFCIVLDGLWIVETYDSKVAYPLEAFIYLIFGICLTCISILFFKKNLNKEEVKESPGKEKDNRIYIRKVWDKRETLGNRLIVVLVIILIIIYIVNPVVAFRLLQPMLFCGIILSAFLYIMYHYDGEMADEENLKPKSDKIRRLMNLIDYRNHFFSLSLALFIMIIFSYLLSQEFGYTLAFEVSGNPRYVMTLQSGVFCLSGIIFYCGFLYIIHHSDFFGIRQANQSYYKVLLIHFMEIIIVGATFFIWLIALFGALLTNF</sequence>
<feature type="transmembrane region" description="Helical" evidence="1">
    <location>
        <begin position="92"/>
        <end position="110"/>
    </location>
</feature>
<keyword evidence="1" id="KW-0812">Transmembrane</keyword>
<keyword evidence="1" id="KW-0472">Membrane</keyword>
<feature type="transmembrane region" description="Helical" evidence="1">
    <location>
        <begin position="167"/>
        <end position="186"/>
    </location>
</feature>
<keyword evidence="1" id="KW-1133">Transmembrane helix</keyword>
<evidence type="ECO:0000313" key="3">
    <source>
        <dbReference type="Proteomes" id="UP001152172"/>
    </source>
</evidence>
<comment type="caution">
    <text evidence="2">The sequence shown here is derived from an EMBL/GenBank/DDBJ whole genome shotgun (WGS) entry which is preliminary data.</text>
</comment>
<feature type="transmembrane region" description="Helical" evidence="1">
    <location>
        <begin position="116"/>
        <end position="137"/>
    </location>
</feature>
<dbReference type="AlphaFoldDB" id="A0A9X3L9I6"/>
<dbReference type="Proteomes" id="UP001152172">
    <property type="component" value="Unassembled WGS sequence"/>
</dbReference>